<sequence>MARLKSKSKGRPKLKSVDPFSAKARAASEADKDPTISKGDDEKLPRKFTEMIKLTKRVEAGPKPKKKKEKVVPEEGVYAHSDGRYSVAGKQIAKIANMKPYTGESMERFEKRIKYATKDARRVMQNAPEETELTNKKKKKLAFYDKRKKQRIEKKYGKLNQQQGGGDSSDSDEDNEDEMRRETKEERMKSFELRRDQVEFGEVAQKPPILSVLPKRKKNTQKKQEVVEEEENRLQGSGFKWKNADEVEKAEKQREKTKRKREQELDPRLVAEQQRMELLRGKVMKAYKDAKNRKEKIFNQLPIG</sequence>
<feature type="compositionally biased region" description="Basic and acidic residues" evidence="1">
    <location>
        <begin position="26"/>
        <end position="50"/>
    </location>
</feature>
<accession>A0A2P6NZD0</accession>
<name>A0A2P6NZD0_9EUKA</name>
<dbReference type="EMBL" id="MDYQ01000004">
    <property type="protein sequence ID" value="PRP89316.1"/>
    <property type="molecule type" value="Genomic_DNA"/>
</dbReference>
<dbReference type="PANTHER" id="PTHR21838">
    <property type="entry name" value="COILED-COIL DOMAIN-CONTAINING PROTEIN 137"/>
    <property type="match status" value="1"/>
</dbReference>
<dbReference type="InterPro" id="IPR026680">
    <property type="entry name" value="CCDC137"/>
</dbReference>
<protein>
    <submittedName>
        <fullName evidence="2">Uncharacterized protein</fullName>
    </submittedName>
</protein>
<comment type="caution">
    <text evidence="2">The sequence shown here is derived from an EMBL/GenBank/DDBJ whole genome shotgun (WGS) entry which is preliminary data.</text>
</comment>
<gene>
    <name evidence="2" type="ORF">PROFUN_02190</name>
</gene>
<feature type="compositionally biased region" description="Basic and acidic residues" evidence="1">
    <location>
        <begin position="242"/>
        <end position="254"/>
    </location>
</feature>
<dbReference type="PANTHER" id="PTHR21838:SF2">
    <property type="entry name" value="COILED-COIL DOMAIN-CONTAINING PROTEIN 137"/>
    <property type="match status" value="1"/>
</dbReference>
<evidence type="ECO:0000313" key="3">
    <source>
        <dbReference type="Proteomes" id="UP000241769"/>
    </source>
</evidence>
<organism evidence="2 3">
    <name type="scientific">Planoprotostelium fungivorum</name>
    <dbReference type="NCBI Taxonomy" id="1890364"/>
    <lineage>
        <taxon>Eukaryota</taxon>
        <taxon>Amoebozoa</taxon>
        <taxon>Evosea</taxon>
        <taxon>Variosea</taxon>
        <taxon>Cavosteliida</taxon>
        <taxon>Cavosteliaceae</taxon>
        <taxon>Planoprotostelium</taxon>
    </lineage>
</organism>
<dbReference type="GO" id="GO:0005634">
    <property type="term" value="C:nucleus"/>
    <property type="evidence" value="ECO:0007669"/>
    <property type="project" value="TreeGrafter"/>
</dbReference>
<dbReference type="AlphaFoldDB" id="A0A2P6NZD0"/>
<dbReference type="Proteomes" id="UP000241769">
    <property type="component" value="Unassembled WGS sequence"/>
</dbReference>
<dbReference type="InParanoid" id="A0A2P6NZD0"/>
<reference evidence="2 3" key="1">
    <citation type="journal article" date="2018" name="Genome Biol. Evol.">
        <title>Multiple Roots of Fruiting Body Formation in Amoebozoa.</title>
        <authorList>
            <person name="Hillmann F."/>
            <person name="Forbes G."/>
            <person name="Novohradska S."/>
            <person name="Ferling I."/>
            <person name="Riege K."/>
            <person name="Groth M."/>
            <person name="Westermann M."/>
            <person name="Marz M."/>
            <person name="Spaller T."/>
            <person name="Winckler T."/>
            <person name="Schaap P."/>
            <person name="Glockner G."/>
        </authorList>
    </citation>
    <scope>NUCLEOTIDE SEQUENCE [LARGE SCALE GENOMIC DNA]</scope>
    <source>
        <strain evidence="2 3">Jena</strain>
    </source>
</reference>
<feature type="compositionally biased region" description="Basic residues" evidence="1">
    <location>
        <begin position="1"/>
        <end position="14"/>
    </location>
</feature>
<feature type="compositionally biased region" description="Basic residues" evidence="1">
    <location>
        <begin position="136"/>
        <end position="152"/>
    </location>
</feature>
<feature type="region of interest" description="Disordered" evidence="1">
    <location>
        <begin position="123"/>
        <end position="268"/>
    </location>
</feature>
<proteinExistence type="predicted"/>
<evidence type="ECO:0000313" key="2">
    <source>
        <dbReference type="EMBL" id="PRP89316.1"/>
    </source>
</evidence>
<keyword evidence="3" id="KW-1185">Reference proteome</keyword>
<feature type="region of interest" description="Disordered" evidence="1">
    <location>
        <begin position="1"/>
        <end position="75"/>
    </location>
</feature>
<evidence type="ECO:0000256" key="1">
    <source>
        <dbReference type="SAM" id="MobiDB-lite"/>
    </source>
</evidence>
<feature type="compositionally biased region" description="Basic and acidic residues" evidence="1">
    <location>
        <begin position="178"/>
        <end position="198"/>
    </location>
</feature>